<dbReference type="OrthoDB" id="9802121at2"/>
<evidence type="ECO:0000256" key="4">
    <source>
        <dbReference type="ARBA" id="ARBA00022989"/>
    </source>
</evidence>
<dbReference type="EMBL" id="CP044016">
    <property type="protein sequence ID" value="QES89597.1"/>
    <property type="molecule type" value="Genomic_DNA"/>
</dbReference>
<dbReference type="GO" id="GO:0005886">
    <property type="term" value="C:plasma membrane"/>
    <property type="evidence" value="ECO:0007669"/>
    <property type="project" value="TreeGrafter"/>
</dbReference>
<keyword evidence="8" id="KW-1185">Reference proteome</keyword>
<dbReference type="AlphaFoldDB" id="A0A5P2G318"/>
<evidence type="ECO:0000256" key="5">
    <source>
        <dbReference type="ARBA" id="ARBA00023136"/>
    </source>
</evidence>
<dbReference type="PANTHER" id="PTHR43461">
    <property type="entry name" value="TRANSMEMBRANE PROTEIN 256"/>
    <property type="match status" value="1"/>
</dbReference>
<protein>
    <submittedName>
        <fullName evidence="7">DUF423 domain-containing protein</fullName>
    </submittedName>
</protein>
<dbReference type="Proteomes" id="UP000292424">
    <property type="component" value="Chromosome"/>
</dbReference>
<keyword evidence="4 6" id="KW-1133">Transmembrane helix</keyword>
<organism evidence="7 8">
    <name type="scientific">Rhizosphaericola mali</name>
    <dbReference type="NCBI Taxonomy" id="2545455"/>
    <lineage>
        <taxon>Bacteria</taxon>
        <taxon>Pseudomonadati</taxon>
        <taxon>Bacteroidota</taxon>
        <taxon>Chitinophagia</taxon>
        <taxon>Chitinophagales</taxon>
        <taxon>Chitinophagaceae</taxon>
        <taxon>Rhizosphaericola</taxon>
    </lineage>
</organism>
<evidence type="ECO:0000256" key="3">
    <source>
        <dbReference type="ARBA" id="ARBA00022692"/>
    </source>
</evidence>
<feature type="transmembrane region" description="Helical" evidence="6">
    <location>
        <begin position="67"/>
        <end position="90"/>
    </location>
</feature>
<dbReference type="KEGG" id="arac:E0W69_013305"/>
<evidence type="ECO:0000256" key="2">
    <source>
        <dbReference type="ARBA" id="ARBA00009694"/>
    </source>
</evidence>
<dbReference type="RefSeq" id="WP_131330540.1">
    <property type="nucleotide sequence ID" value="NZ_CP044016.1"/>
</dbReference>
<proteinExistence type="inferred from homology"/>
<accession>A0A5P2G318</accession>
<comment type="subcellular location">
    <subcellularLocation>
        <location evidence="1">Membrane</location>
        <topology evidence="1">Multi-pass membrane protein</topology>
    </subcellularLocation>
</comment>
<name>A0A5P2G318_9BACT</name>
<dbReference type="InterPro" id="IPR006696">
    <property type="entry name" value="DUF423"/>
</dbReference>
<reference evidence="7 8" key="1">
    <citation type="submission" date="2019-09" db="EMBL/GenBank/DDBJ databases">
        <title>Complete genome sequence of Arachidicoccus sp. B3-10 isolated from apple orchard soil.</title>
        <authorList>
            <person name="Kim H.S."/>
            <person name="Han K.-I."/>
            <person name="Suh M.K."/>
            <person name="Lee K.C."/>
            <person name="Eom M.K."/>
            <person name="Kim J.-S."/>
            <person name="Kang S.W."/>
            <person name="Sin Y."/>
            <person name="Lee J.-S."/>
        </authorList>
    </citation>
    <scope>NUCLEOTIDE SEQUENCE [LARGE SCALE GENOMIC DNA]</scope>
    <source>
        <strain evidence="7 8">B3-10</strain>
    </source>
</reference>
<keyword evidence="5 6" id="KW-0472">Membrane</keyword>
<keyword evidence="3 6" id="KW-0812">Transmembrane</keyword>
<dbReference type="PANTHER" id="PTHR43461:SF1">
    <property type="entry name" value="TRANSMEMBRANE PROTEIN 256"/>
    <property type="match status" value="1"/>
</dbReference>
<dbReference type="Pfam" id="PF04241">
    <property type="entry name" value="DUF423"/>
    <property type="match status" value="1"/>
</dbReference>
<sequence>MYHKVIRYSSFLGALTVALGAFGAHGLKKIVPQFAVDIFETGVRYQFYHVFALLIAGYLYSKYSNKLIFTAIVLFITGIILFSGSLYIMTFIMGRGIQGYEWIGPITPVGGLAFIVGWIFLGLGVSSSKKNKYKSHHS</sequence>
<evidence type="ECO:0000256" key="6">
    <source>
        <dbReference type="SAM" id="Phobius"/>
    </source>
</evidence>
<evidence type="ECO:0000313" key="8">
    <source>
        <dbReference type="Proteomes" id="UP000292424"/>
    </source>
</evidence>
<evidence type="ECO:0000313" key="7">
    <source>
        <dbReference type="EMBL" id="QES89597.1"/>
    </source>
</evidence>
<feature type="transmembrane region" description="Helical" evidence="6">
    <location>
        <begin position="102"/>
        <end position="125"/>
    </location>
</feature>
<gene>
    <name evidence="7" type="ORF">E0W69_013305</name>
</gene>
<feature type="transmembrane region" description="Helical" evidence="6">
    <location>
        <begin position="42"/>
        <end position="60"/>
    </location>
</feature>
<evidence type="ECO:0000256" key="1">
    <source>
        <dbReference type="ARBA" id="ARBA00004141"/>
    </source>
</evidence>
<comment type="similarity">
    <text evidence="2">Belongs to the UPF0382 family.</text>
</comment>